<evidence type="ECO:0000313" key="2">
    <source>
        <dbReference type="WBParaSite" id="Minc3s01226g21887"/>
    </source>
</evidence>
<name>A0A914M5M5_MELIC</name>
<keyword evidence="1" id="KW-1185">Reference proteome</keyword>
<organism evidence="1 2">
    <name type="scientific">Meloidogyne incognita</name>
    <name type="common">Southern root-knot nematode worm</name>
    <name type="synonym">Oxyuris incognita</name>
    <dbReference type="NCBI Taxonomy" id="6306"/>
    <lineage>
        <taxon>Eukaryota</taxon>
        <taxon>Metazoa</taxon>
        <taxon>Ecdysozoa</taxon>
        <taxon>Nematoda</taxon>
        <taxon>Chromadorea</taxon>
        <taxon>Rhabditida</taxon>
        <taxon>Tylenchina</taxon>
        <taxon>Tylenchomorpha</taxon>
        <taxon>Tylenchoidea</taxon>
        <taxon>Meloidogynidae</taxon>
        <taxon>Meloidogyninae</taxon>
        <taxon>Meloidogyne</taxon>
        <taxon>Meloidogyne incognita group</taxon>
    </lineage>
</organism>
<accession>A0A914M5M5</accession>
<reference evidence="2" key="1">
    <citation type="submission" date="2022-11" db="UniProtKB">
        <authorList>
            <consortium name="WormBaseParasite"/>
        </authorList>
    </citation>
    <scope>IDENTIFICATION</scope>
</reference>
<proteinExistence type="predicted"/>
<sequence length="82" mass="9120">MEIPKGKPVPCNFDDFIFNIFSQSFFQWFSNHCVCAKHLSEDVSTTVSQNDTTGSATLISISENTLRISCITQSMKSSPVPK</sequence>
<evidence type="ECO:0000313" key="1">
    <source>
        <dbReference type="Proteomes" id="UP000887563"/>
    </source>
</evidence>
<dbReference type="WBParaSite" id="Minc3s01226g21887">
    <property type="protein sequence ID" value="Minc3s01226g21887"/>
    <property type="gene ID" value="Minc3s01226g21887"/>
</dbReference>
<protein>
    <submittedName>
        <fullName evidence="2">Uncharacterized protein</fullName>
    </submittedName>
</protein>
<dbReference type="Proteomes" id="UP000887563">
    <property type="component" value="Unplaced"/>
</dbReference>
<dbReference type="AlphaFoldDB" id="A0A914M5M5"/>